<evidence type="ECO:0000259" key="2">
    <source>
        <dbReference type="Pfam" id="PF17667"/>
    </source>
</evidence>
<accession>A0A9Q5N5N9</accession>
<dbReference type="PANTHER" id="PTHR38248:SF2">
    <property type="entry name" value="FUNK1 11"/>
    <property type="match status" value="1"/>
</dbReference>
<dbReference type="Proteomes" id="UP000757232">
    <property type="component" value="Unassembled WGS sequence"/>
</dbReference>
<organism evidence="3 4">
    <name type="scientific">Sanghuangporus baumii</name>
    <name type="common">Phellinus baumii</name>
    <dbReference type="NCBI Taxonomy" id="108892"/>
    <lineage>
        <taxon>Eukaryota</taxon>
        <taxon>Fungi</taxon>
        <taxon>Dikarya</taxon>
        <taxon>Basidiomycota</taxon>
        <taxon>Agaricomycotina</taxon>
        <taxon>Agaricomycetes</taxon>
        <taxon>Hymenochaetales</taxon>
        <taxon>Hymenochaetaceae</taxon>
        <taxon>Sanghuangporus</taxon>
    </lineage>
</organism>
<evidence type="ECO:0000313" key="3">
    <source>
        <dbReference type="EMBL" id="OCB88652.1"/>
    </source>
</evidence>
<feature type="region of interest" description="Disordered" evidence="1">
    <location>
        <begin position="654"/>
        <end position="676"/>
    </location>
</feature>
<dbReference type="EMBL" id="LNZH02000174">
    <property type="protein sequence ID" value="OCB88652.1"/>
    <property type="molecule type" value="Genomic_DNA"/>
</dbReference>
<sequence>MAGGPPFRRTLDRPKTRTVFHPLEDIFIQVAEAASHQASGLAQTFVLRLLPNDIPQSERASKTRPDGCVVFKEAEDLAQEADNIVYRWYDFALTCEFKLRDTDEKRDDNVTKIVYSMQHTMTLDPCKRFTFGITIENTNMRLWFCSRAIMVVSEAFNFITQPEILVHVFLSLAFASKPELGWDPTIRVVDPDAQKRVYLIEVHGQWYEVLEVLSDFGADAIIGRATRVFRVKLLDTDQIFVLKDVWVEEDRALEHEIYAFILDDVERTFGKDSRRLVASHMLTPADNWLIKTIDGQDDHTKAVMMRGYEPTFEQTFKLVASVPDDKDGSKSVAPMRSTDRELHDELNMHLGSRIASERHQAVLRHRKHYRILFVELALPIWAVTNLHDSFLVLRDCAIALKFIHGSGWIHRDISAGNVYYFDGRGLIGDLEYAKKITIDGTHQMRTGTPDFMAIEAMSNCYLFLPSRYSVKAHRSRLEAKKSNKDPSSVLPQRSGRPDFVQNEAHDIESLWWISIYILFFNGDVAHEETGQQRHARKVWIQRIFPSGFSTTRQHFLIDEKEFHEGVSWLPATFREPADELDSLRDCLVGCYHEFEAAFPRIYKEVFSDLNDQAIDIFELCMGSATDPKISSYKLLGKQRQEALSRPVPPPIPVAPFELGKASGSAPRRRALKDAPALPVKALKMQRVPRPRRP</sequence>
<name>A0A9Q5N5N9_SANBA</name>
<gene>
    <name evidence="3" type="ORF">A7U60_g4195</name>
</gene>
<dbReference type="AlphaFoldDB" id="A0A9Q5N5N9"/>
<comment type="caution">
    <text evidence="3">The sequence shown here is derived from an EMBL/GenBank/DDBJ whole genome shotgun (WGS) entry which is preliminary data.</text>
</comment>
<dbReference type="PANTHER" id="PTHR38248">
    <property type="entry name" value="FUNK1 6"/>
    <property type="match status" value="1"/>
</dbReference>
<protein>
    <recommendedName>
        <fullName evidence="2">Fungal-type protein kinase domain-containing protein</fullName>
    </recommendedName>
</protein>
<dbReference type="OrthoDB" id="3246048at2759"/>
<proteinExistence type="predicted"/>
<keyword evidence="4" id="KW-1185">Reference proteome</keyword>
<dbReference type="InterPro" id="IPR040976">
    <property type="entry name" value="Pkinase_fungal"/>
</dbReference>
<dbReference type="InterPro" id="IPR011009">
    <property type="entry name" value="Kinase-like_dom_sf"/>
</dbReference>
<reference evidence="3" key="1">
    <citation type="submission" date="2016-06" db="EMBL/GenBank/DDBJ databases">
        <title>Draft Genome sequence of the fungus Inonotus baumii.</title>
        <authorList>
            <person name="Zhu H."/>
            <person name="Lin W."/>
        </authorList>
    </citation>
    <scope>NUCLEOTIDE SEQUENCE</scope>
    <source>
        <strain evidence="3">821</strain>
    </source>
</reference>
<evidence type="ECO:0000256" key="1">
    <source>
        <dbReference type="SAM" id="MobiDB-lite"/>
    </source>
</evidence>
<dbReference type="Gene3D" id="1.10.510.10">
    <property type="entry name" value="Transferase(Phosphotransferase) domain 1"/>
    <property type="match status" value="1"/>
</dbReference>
<dbReference type="Pfam" id="PF17667">
    <property type="entry name" value="Pkinase_fungal"/>
    <property type="match status" value="1"/>
</dbReference>
<dbReference type="SUPFAM" id="SSF56112">
    <property type="entry name" value="Protein kinase-like (PK-like)"/>
    <property type="match status" value="1"/>
</dbReference>
<feature type="region of interest" description="Disordered" evidence="1">
    <location>
        <begin position="477"/>
        <end position="497"/>
    </location>
</feature>
<feature type="domain" description="Fungal-type protein kinase" evidence="2">
    <location>
        <begin position="69"/>
        <end position="517"/>
    </location>
</feature>
<evidence type="ECO:0000313" key="4">
    <source>
        <dbReference type="Proteomes" id="UP000757232"/>
    </source>
</evidence>